<gene>
    <name evidence="3" type="ORF">GCM10011529_22990</name>
</gene>
<name>A0A917E927_9SPHN</name>
<protein>
    <submittedName>
        <fullName evidence="3">DUF2807 domain-containing protein</fullName>
    </submittedName>
</protein>
<dbReference type="EMBL" id="BMJM01000008">
    <property type="protein sequence ID" value="GGE15987.1"/>
    <property type="molecule type" value="Genomic_DNA"/>
</dbReference>
<reference evidence="3" key="2">
    <citation type="submission" date="2020-09" db="EMBL/GenBank/DDBJ databases">
        <authorList>
            <person name="Sun Q."/>
            <person name="Zhou Y."/>
        </authorList>
    </citation>
    <scope>NUCLEOTIDE SEQUENCE</scope>
    <source>
        <strain evidence="3">CGMCC 1.15519</strain>
    </source>
</reference>
<evidence type="ECO:0000259" key="2">
    <source>
        <dbReference type="Pfam" id="PF10988"/>
    </source>
</evidence>
<dbReference type="Proteomes" id="UP000635071">
    <property type="component" value="Unassembled WGS sequence"/>
</dbReference>
<comment type="caution">
    <text evidence="3">The sequence shown here is derived from an EMBL/GenBank/DDBJ whole genome shotgun (WGS) entry which is preliminary data.</text>
</comment>
<dbReference type="RefSeq" id="WP_188763109.1">
    <property type="nucleotide sequence ID" value="NZ_BMJM01000008.1"/>
</dbReference>
<keyword evidence="4" id="KW-1185">Reference proteome</keyword>
<organism evidence="3 4">
    <name type="scientific">Sandarakinorhabdus glacialis</name>
    <dbReference type="NCBI Taxonomy" id="1614636"/>
    <lineage>
        <taxon>Bacteria</taxon>
        <taxon>Pseudomonadati</taxon>
        <taxon>Pseudomonadota</taxon>
        <taxon>Alphaproteobacteria</taxon>
        <taxon>Sphingomonadales</taxon>
        <taxon>Sphingosinicellaceae</taxon>
        <taxon>Sandarakinorhabdus</taxon>
    </lineage>
</organism>
<dbReference type="Pfam" id="PF10988">
    <property type="entry name" value="DUF2807"/>
    <property type="match status" value="1"/>
</dbReference>
<accession>A0A917E927</accession>
<dbReference type="AlphaFoldDB" id="A0A917E927"/>
<sequence length="229" mass="22744">MIVRLLLASALIPAAASAADRNYTVGTFDRIAVAGASDVQVITGKAISVRGSGEVAALDRLEVRVEDGELVIGNKKNSGWNWNSLGQNGKTRFVVTVPMLRAAKVAGSGDVTVDRIDTPEFGASVAGSGNLRLPSVKSATTRFSVAGSGKVAAAGTSSETRASVAGSGDLDLAALKTATLSVSVSGSGNVNAFATTTASGSVAGSGDIRIRGGAKCAISKAGSGSIDCA</sequence>
<feature type="chain" id="PRO_5038035213" evidence="1">
    <location>
        <begin position="19"/>
        <end position="229"/>
    </location>
</feature>
<feature type="domain" description="Putative auto-transporter adhesin head GIN" evidence="2">
    <location>
        <begin position="28"/>
        <end position="213"/>
    </location>
</feature>
<reference evidence="3" key="1">
    <citation type="journal article" date="2014" name="Int. J. Syst. Evol. Microbiol.">
        <title>Complete genome sequence of Corynebacterium casei LMG S-19264T (=DSM 44701T), isolated from a smear-ripened cheese.</title>
        <authorList>
            <consortium name="US DOE Joint Genome Institute (JGI-PGF)"/>
            <person name="Walter F."/>
            <person name="Albersmeier A."/>
            <person name="Kalinowski J."/>
            <person name="Ruckert C."/>
        </authorList>
    </citation>
    <scope>NUCLEOTIDE SEQUENCE</scope>
    <source>
        <strain evidence="3">CGMCC 1.15519</strain>
    </source>
</reference>
<proteinExistence type="predicted"/>
<feature type="signal peptide" evidence="1">
    <location>
        <begin position="1"/>
        <end position="18"/>
    </location>
</feature>
<dbReference type="InterPro" id="IPR021255">
    <property type="entry name" value="DUF2807"/>
</dbReference>
<evidence type="ECO:0000256" key="1">
    <source>
        <dbReference type="SAM" id="SignalP"/>
    </source>
</evidence>
<evidence type="ECO:0000313" key="4">
    <source>
        <dbReference type="Proteomes" id="UP000635071"/>
    </source>
</evidence>
<dbReference type="Gene3D" id="2.160.20.120">
    <property type="match status" value="1"/>
</dbReference>
<keyword evidence="1" id="KW-0732">Signal</keyword>
<evidence type="ECO:0000313" key="3">
    <source>
        <dbReference type="EMBL" id="GGE15987.1"/>
    </source>
</evidence>